<dbReference type="Pfam" id="PF18785">
    <property type="entry name" value="Inv-AAD"/>
    <property type="match status" value="1"/>
</dbReference>
<dbReference type="GO" id="GO:0006139">
    <property type="term" value="P:nucleobase-containing compound metabolic process"/>
    <property type="evidence" value="ECO:0007669"/>
    <property type="project" value="UniProtKB-ARBA"/>
</dbReference>
<accession>A0A8H8RTE0</accession>
<evidence type="ECO:0000259" key="1">
    <source>
        <dbReference type="PROSITE" id="PS51747"/>
    </source>
</evidence>
<dbReference type="SUPFAM" id="SSF53927">
    <property type="entry name" value="Cytidine deaminase-like"/>
    <property type="match status" value="1"/>
</dbReference>
<dbReference type="AlphaFoldDB" id="A0A8H8RTE0"/>
<reference evidence="2 3" key="1">
    <citation type="submission" date="2018-05" db="EMBL/GenBank/DDBJ databases">
        <title>Genome sequencing and assembly of the regulated plant pathogen Lachnellula willkommii and related sister species for the development of diagnostic species identification markers.</title>
        <authorList>
            <person name="Giroux E."/>
            <person name="Bilodeau G."/>
        </authorList>
    </citation>
    <scope>NUCLEOTIDE SEQUENCE [LARGE SCALE GENOMIC DNA]</scope>
    <source>
        <strain evidence="2 3">CBS 160.35</strain>
    </source>
</reference>
<dbReference type="PROSITE" id="PS51747">
    <property type="entry name" value="CYT_DCMP_DEAMINASES_2"/>
    <property type="match status" value="1"/>
</dbReference>
<evidence type="ECO:0000313" key="3">
    <source>
        <dbReference type="Proteomes" id="UP000443090"/>
    </source>
</evidence>
<proteinExistence type="predicted"/>
<keyword evidence="3" id="KW-1185">Reference proteome</keyword>
<dbReference type="Proteomes" id="UP000443090">
    <property type="component" value="Unassembled WGS sequence"/>
</dbReference>
<dbReference type="EMBL" id="QGMI01000467">
    <property type="protein sequence ID" value="TVY40203.1"/>
    <property type="molecule type" value="Genomic_DNA"/>
</dbReference>
<comment type="caution">
    <text evidence="2">The sequence shown here is derived from an EMBL/GenBank/DDBJ whole genome shotgun (WGS) entry which is preliminary data.</text>
</comment>
<protein>
    <submittedName>
        <fullName evidence="2">Bifunctional protein</fullName>
    </submittedName>
</protein>
<evidence type="ECO:0000313" key="2">
    <source>
        <dbReference type="EMBL" id="TVY40203.1"/>
    </source>
</evidence>
<dbReference type="Gene3D" id="3.40.140.10">
    <property type="entry name" value="Cytidine Deaminase, domain 2"/>
    <property type="match status" value="1"/>
</dbReference>
<dbReference type="InterPro" id="IPR002125">
    <property type="entry name" value="CMP_dCMP_dom"/>
</dbReference>
<dbReference type="InterPro" id="IPR016193">
    <property type="entry name" value="Cytidine_deaminase-like"/>
</dbReference>
<sequence>MRVHWEALTNQQRAPADEGFAYFCAPRAKIVFAIQLYLHNHYMRHCDSAGALLTWIFDSLMASEQTHPHIAAGDHEAYMEYALEQARHSPPAPTKFCVGAVLVDADKNEILSTGWSLELPDNNPADPGKTHAEQCCFIKVAQKYNLPEERLCEVLPQNTILYTTMEPCNKRLSGNKPCVDRILALKDCIKTVYIGIKEPENFIDQNVLIVGRQRLQDAGVEVVFIQGMEDRIMKVSLAGH</sequence>
<feature type="domain" description="CMP/dCMP-type deaminase" evidence="1">
    <location>
        <begin position="73"/>
        <end position="205"/>
    </location>
</feature>
<dbReference type="GO" id="GO:0003824">
    <property type="term" value="F:catalytic activity"/>
    <property type="evidence" value="ECO:0007669"/>
    <property type="project" value="InterPro"/>
</dbReference>
<gene>
    <name evidence="2" type="primary">RIB2_1</name>
    <name evidence="2" type="ORF">LOCC1_G006694</name>
</gene>
<organism evidence="2 3">
    <name type="scientific">Lachnellula occidentalis</name>
    <dbReference type="NCBI Taxonomy" id="215460"/>
    <lineage>
        <taxon>Eukaryota</taxon>
        <taxon>Fungi</taxon>
        <taxon>Dikarya</taxon>
        <taxon>Ascomycota</taxon>
        <taxon>Pezizomycotina</taxon>
        <taxon>Leotiomycetes</taxon>
        <taxon>Helotiales</taxon>
        <taxon>Lachnaceae</taxon>
        <taxon>Lachnellula</taxon>
    </lineage>
</organism>
<name>A0A8H8RTE0_9HELO</name>
<dbReference type="OrthoDB" id="252265at2759"/>